<evidence type="ECO:0000313" key="10">
    <source>
        <dbReference type="Proteomes" id="UP001159427"/>
    </source>
</evidence>
<evidence type="ECO:0000256" key="2">
    <source>
        <dbReference type="ARBA" id="ARBA00010349"/>
    </source>
</evidence>
<keyword evidence="7 8" id="KW-0687">Ribonucleoprotein</keyword>
<dbReference type="PANTHER" id="PTHR12013">
    <property type="entry name" value="SIGNAL RECOGNITION PARTICLE 14 KD PROTEIN"/>
    <property type="match status" value="1"/>
</dbReference>
<accession>A0ABN8M7J8</accession>
<dbReference type="InterPro" id="IPR003210">
    <property type="entry name" value="Signal_recog_particle_SRP14"/>
</dbReference>
<evidence type="ECO:0000256" key="8">
    <source>
        <dbReference type="RuleBase" id="RU368100"/>
    </source>
</evidence>
<organism evidence="9 10">
    <name type="scientific">Porites evermanni</name>
    <dbReference type="NCBI Taxonomy" id="104178"/>
    <lineage>
        <taxon>Eukaryota</taxon>
        <taxon>Metazoa</taxon>
        <taxon>Cnidaria</taxon>
        <taxon>Anthozoa</taxon>
        <taxon>Hexacorallia</taxon>
        <taxon>Scleractinia</taxon>
        <taxon>Fungiina</taxon>
        <taxon>Poritidae</taxon>
        <taxon>Porites</taxon>
    </lineage>
</organism>
<evidence type="ECO:0000256" key="3">
    <source>
        <dbReference type="ARBA" id="ARBA00017926"/>
    </source>
</evidence>
<evidence type="ECO:0000313" key="9">
    <source>
        <dbReference type="EMBL" id="CAH3024437.1"/>
    </source>
</evidence>
<dbReference type="Gene3D" id="3.30.720.10">
    <property type="entry name" value="Signal recognition particle alu RNA binding heterodimer, srp9/1"/>
    <property type="match status" value="1"/>
</dbReference>
<comment type="similarity">
    <text evidence="2 8">Belongs to the SRP14 family.</text>
</comment>
<reference evidence="9 10" key="1">
    <citation type="submission" date="2022-05" db="EMBL/GenBank/DDBJ databases">
        <authorList>
            <consortium name="Genoscope - CEA"/>
            <person name="William W."/>
        </authorList>
    </citation>
    <scope>NUCLEOTIDE SEQUENCE [LARGE SCALE GENOMIC DNA]</scope>
</reference>
<dbReference type="Pfam" id="PF02290">
    <property type="entry name" value="SRP14"/>
    <property type="match status" value="1"/>
</dbReference>
<evidence type="ECO:0000256" key="7">
    <source>
        <dbReference type="ARBA" id="ARBA00023274"/>
    </source>
</evidence>
<keyword evidence="4 8" id="KW-0963">Cytoplasm</keyword>
<keyword evidence="5 8" id="KW-0694">RNA-binding</keyword>
<protein>
    <recommendedName>
        <fullName evidence="3 8">Signal recognition particle 14 kDa protein</fullName>
        <shortName evidence="8">SRP14</shortName>
    </recommendedName>
</protein>
<dbReference type="SUPFAM" id="SSF54762">
    <property type="entry name" value="Signal recognition particle alu RNA binding heterodimer, SRP9/14"/>
    <property type="match status" value="1"/>
</dbReference>
<gene>
    <name evidence="9" type="ORF">PEVE_00022908</name>
</gene>
<evidence type="ECO:0000256" key="4">
    <source>
        <dbReference type="ARBA" id="ARBA00022490"/>
    </source>
</evidence>
<evidence type="ECO:0000256" key="6">
    <source>
        <dbReference type="ARBA" id="ARBA00023135"/>
    </source>
</evidence>
<name>A0ABN8M7J8_9CNID</name>
<dbReference type="Proteomes" id="UP001159427">
    <property type="component" value="Unassembled WGS sequence"/>
</dbReference>
<dbReference type="InterPro" id="IPR009018">
    <property type="entry name" value="Signal_recog_particle_SRP9/14"/>
</dbReference>
<evidence type="ECO:0000256" key="5">
    <source>
        <dbReference type="ARBA" id="ARBA00022884"/>
    </source>
</evidence>
<feature type="non-terminal residue" evidence="9">
    <location>
        <position position="1"/>
    </location>
</feature>
<comment type="function">
    <text evidence="8">Component of the signal recognition particle (SRP) complex, a ribonucleoprotein complex that mediates the cotranslational targeting of secretory and membrane proteins to the endoplasmic reticulum (ER). SRP9 together with SRP14 and the Alu portion of the SRP RNA, constitutes the elongation arrest domain of SRP. The complex of SRP9 and SRP14 is required for SRP RNA binding.</text>
</comment>
<comment type="subunit">
    <text evidence="8">Heterodimer with SRP9; binds RNA as heterodimer. Component of a signal recognition particle (SRP) complex that consists of a 7SL RNA molecule of 300 nucleotides and six protein subunits: SRP72, SRP68, SRP54, SRP19, SRP14 and SRP9.</text>
</comment>
<comment type="caution">
    <text evidence="9">The sequence shown here is derived from an EMBL/GenBank/DDBJ whole genome shotgun (WGS) entry which is preliminary data.</text>
</comment>
<keyword evidence="10" id="KW-1185">Reference proteome</keyword>
<comment type="subcellular location">
    <subcellularLocation>
        <location evidence="1 8">Cytoplasm</location>
    </subcellularLocation>
</comment>
<keyword evidence="6 8" id="KW-0733">Signal recognition particle</keyword>
<sequence>LETWSLSHDSHVRKEENIMVLLDNDGFLNQLTHLLQRTRTSGSVNITMKRYHGQTKPKPKPRGTKKLQKLTAVEHEGESKCLFRATNGKKKLSTVVRGKIFDLLLNFVLKANMDNLKKRDRKTEKSKAKKSKATQ</sequence>
<evidence type="ECO:0000256" key="1">
    <source>
        <dbReference type="ARBA" id="ARBA00004496"/>
    </source>
</evidence>
<proteinExistence type="inferred from homology"/>
<dbReference type="EMBL" id="CALNXI010000304">
    <property type="protein sequence ID" value="CAH3024437.1"/>
    <property type="molecule type" value="Genomic_DNA"/>
</dbReference>